<evidence type="ECO:0000256" key="4">
    <source>
        <dbReference type="ARBA" id="ARBA00023136"/>
    </source>
</evidence>
<evidence type="ECO:0000313" key="6">
    <source>
        <dbReference type="EMBL" id="EAS07025.1"/>
    </source>
</evidence>
<comment type="subcellular location">
    <subcellularLocation>
        <location evidence="1">Membrane</location>
        <topology evidence="1">Multi-pass membrane protein</topology>
    </subcellularLocation>
</comment>
<feature type="transmembrane region" description="Helical" evidence="5">
    <location>
        <begin position="55"/>
        <end position="75"/>
    </location>
</feature>
<dbReference type="EMBL" id="GG662249">
    <property type="protein sequence ID" value="EAS07025.1"/>
    <property type="molecule type" value="Genomic_DNA"/>
</dbReference>
<dbReference type="InParanoid" id="I7LXZ1"/>
<dbReference type="OrthoDB" id="312985at2759"/>
<dbReference type="KEGG" id="tet:TTHERM_00842510"/>
<keyword evidence="3 5" id="KW-1133">Transmembrane helix</keyword>
<protein>
    <submittedName>
        <fullName evidence="6">Transmembrane protein</fullName>
    </submittedName>
</protein>
<dbReference type="PANTHER" id="PTHR13531:SF0">
    <property type="entry name" value="GEO07735P1-RELATED"/>
    <property type="match status" value="1"/>
</dbReference>
<evidence type="ECO:0000256" key="1">
    <source>
        <dbReference type="ARBA" id="ARBA00004141"/>
    </source>
</evidence>
<dbReference type="PANTHER" id="PTHR13531">
    <property type="entry name" value="GEO07735P1-RELATED-RELATED"/>
    <property type="match status" value="1"/>
</dbReference>
<dbReference type="STRING" id="312017.I7LXZ1"/>
<dbReference type="Pfam" id="PF09799">
    <property type="entry name" value="Transmemb_17"/>
    <property type="match status" value="1"/>
</dbReference>
<evidence type="ECO:0000256" key="3">
    <source>
        <dbReference type="ARBA" id="ARBA00022989"/>
    </source>
</evidence>
<dbReference type="AlphaFoldDB" id="I7LXZ1"/>
<dbReference type="RefSeq" id="XP_001027267.1">
    <property type="nucleotide sequence ID" value="XM_001027267.1"/>
</dbReference>
<dbReference type="GO" id="GO:0016020">
    <property type="term" value="C:membrane"/>
    <property type="evidence" value="ECO:0007669"/>
    <property type="project" value="UniProtKB-SubCell"/>
</dbReference>
<name>I7LXZ1_TETTS</name>
<keyword evidence="7" id="KW-1185">Reference proteome</keyword>
<reference evidence="7" key="1">
    <citation type="journal article" date="2006" name="PLoS Biol.">
        <title>Macronuclear genome sequence of the ciliate Tetrahymena thermophila, a model eukaryote.</title>
        <authorList>
            <person name="Eisen J.A."/>
            <person name="Coyne R.S."/>
            <person name="Wu M."/>
            <person name="Wu D."/>
            <person name="Thiagarajan M."/>
            <person name="Wortman J.R."/>
            <person name="Badger J.H."/>
            <person name="Ren Q."/>
            <person name="Amedeo P."/>
            <person name="Jones K.M."/>
            <person name="Tallon L.J."/>
            <person name="Delcher A.L."/>
            <person name="Salzberg S.L."/>
            <person name="Silva J.C."/>
            <person name="Haas B.J."/>
            <person name="Majoros W.H."/>
            <person name="Farzad M."/>
            <person name="Carlton J.M."/>
            <person name="Smith R.K. Jr."/>
            <person name="Garg J."/>
            <person name="Pearlman R.E."/>
            <person name="Karrer K.M."/>
            <person name="Sun L."/>
            <person name="Manning G."/>
            <person name="Elde N.C."/>
            <person name="Turkewitz A.P."/>
            <person name="Asai D.J."/>
            <person name="Wilkes D.E."/>
            <person name="Wang Y."/>
            <person name="Cai H."/>
            <person name="Collins K."/>
            <person name="Stewart B.A."/>
            <person name="Lee S.R."/>
            <person name="Wilamowska K."/>
            <person name="Weinberg Z."/>
            <person name="Ruzzo W.L."/>
            <person name="Wloga D."/>
            <person name="Gaertig J."/>
            <person name="Frankel J."/>
            <person name="Tsao C.-C."/>
            <person name="Gorovsky M.A."/>
            <person name="Keeling P.J."/>
            <person name="Waller R.F."/>
            <person name="Patron N.J."/>
            <person name="Cherry J.M."/>
            <person name="Stover N.A."/>
            <person name="Krieger C.J."/>
            <person name="del Toro C."/>
            <person name="Ryder H.F."/>
            <person name="Williamson S.C."/>
            <person name="Barbeau R.A."/>
            <person name="Hamilton E.P."/>
            <person name="Orias E."/>
        </authorList>
    </citation>
    <scope>NUCLEOTIDE SEQUENCE [LARGE SCALE GENOMIC DNA]</scope>
    <source>
        <strain evidence="7">SB210</strain>
    </source>
</reference>
<accession>I7LXZ1</accession>
<dbReference type="GO" id="GO:0035869">
    <property type="term" value="C:ciliary transition zone"/>
    <property type="evidence" value="ECO:0007669"/>
    <property type="project" value="TreeGrafter"/>
</dbReference>
<gene>
    <name evidence="6" type="ORF">TTHERM_00842510</name>
</gene>
<keyword evidence="4 5" id="KW-0472">Membrane</keyword>
<dbReference type="GeneID" id="7842125"/>
<evidence type="ECO:0000313" key="7">
    <source>
        <dbReference type="Proteomes" id="UP000009168"/>
    </source>
</evidence>
<evidence type="ECO:0000256" key="5">
    <source>
        <dbReference type="SAM" id="Phobius"/>
    </source>
</evidence>
<dbReference type="eggNOG" id="ENOG502R8M2">
    <property type="taxonomic scope" value="Eukaryota"/>
</dbReference>
<feature type="transmembrane region" description="Helical" evidence="5">
    <location>
        <begin position="21"/>
        <end position="43"/>
    </location>
</feature>
<feature type="transmembrane region" description="Helical" evidence="5">
    <location>
        <begin position="87"/>
        <end position="107"/>
    </location>
</feature>
<sequence length="149" mass="17252">MSSSQKIRDSVQPLSSPFLQSMIYFDQIYTVLYFFLEGCIFFYKGFGLYYPSSTIEQDIVLLVAFGICEIIRLQMGSVGNKTESTSHIVWFLLVNLPAIAGYFYFLLLQTYSLMIELIMAIIGLIFILFELIWAFSALTSFKNFEKQQY</sequence>
<organism evidence="6 7">
    <name type="scientific">Tetrahymena thermophila (strain SB210)</name>
    <dbReference type="NCBI Taxonomy" id="312017"/>
    <lineage>
        <taxon>Eukaryota</taxon>
        <taxon>Sar</taxon>
        <taxon>Alveolata</taxon>
        <taxon>Ciliophora</taxon>
        <taxon>Intramacronucleata</taxon>
        <taxon>Oligohymenophorea</taxon>
        <taxon>Hymenostomatida</taxon>
        <taxon>Tetrahymenina</taxon>
        <taxon>Tetrahymenidae</taxon>
        <taxon>Tetrahymena</taxon>
    </lineage>
</organism>
<evidence type="ECO:0000256" key="2">
    <source>
        <dbReference type="ARBA" id="ARBA00022692"/>
    </source>
</evidence>
<dbReference type="GO" id="GO:1905515">
    <property type="term" value="P:non-motile cilium assembly"/>
    <property type="evidence" value="ECO:0007669"/>
    <property type="project" value="TreeGrafter"/>
</dbReference>
<keyword evidence="2 5" id="KW-0812">Transmembrane</keyword>
<dbReference type="Proteomes" id="UP000009168">
    <property type="component" value="Unassembled WGS sequence"/>
</dbReference>
<dbReference type="OMA" id="AEILMFV"/>
<feature type="transmembrane region" description="Helical" evidence="5">
    <location>
        <begin position="113"/>
        <end position="138"/>
    </location>
</feature>
<dbReference type="HOGENOM" id="CLU_135948_0_0_1"/>
<dbReference type="InterPro" id="IPR019184">
    <property type="entry name" value="Uncharacterised_TM-17"/>
</dbReference>
<proteinExistence type="predicted"/>